<dbReference type="CDD" id="cd06160">
    <property type="entry name" value="S2P-M50_like_2"/>
    <property type="match status" value="1"/>
</dbReference>
<feature type="transmembrane region" description="Helical" evidence="11">
    <location>
        <begin position="255"/>
        <end position="276"/>
    </location>
</feature>
<evidence type="ECO:0000256" key="7">
    <source>
        <dbReference type="ARBA" id="ARBA00022946"/>
    </source>
</evidence>
<dbReference type="PANTHER" id="PTHR31412">
    <property type="entry name" value="ZINC METALLOPROTEASE EGY1"/>
    <property type="match status" value="1"/>
</dbReference>
<evidence type="ECO:0000313" key="14">
    <source>
        <dbReference type="Proteomes" id="UP000319976"/>
    </source>
</evidence>
<dbReference type="InterPro" id="IPR008915">
    <property type="entry name" value="Peptidase_M50"/>
</dbReference>
<dbReference type="KEGG" id="chya:V22_23610"/>
<evidence type="ECO:0000256" key="10">
    <source>
        <dbReference type="SAM" id="MobiDB-lite"/>
    </source>
</evidence>
<dbReference type="AlphaFoldDB" id="A0A517T9R4"/>
<keyword evidence="6" id="KW-0378">Hydrolase</keyword>
<evidence type="ECO:0000256" key="9">
    <source>
        <dbReference type="ARBA" id="ARBA00023136"/>
    </source>
</evidence>
<evidence type="ECO:0000259" key="12">
    <source>
        <dbReference type="Pfam" id="PF02163"/>
    </source>
</evidence>
<feature type="transmembrane region" description="Helical" evidence="11">
    <location>
        <begin position="77"/>
        <end position="97"/>
    </location>
</feature>
<keyword evidence="5 11" id="KW-0812">Transmembrane</keyword>
<keyword evidence="7" id="KW-0809">Transit peptide</keyword>
<feature type="transmembrane region" description="Helical" evidence="11">
    <location>
        <begin position="342"/>
        <end position="361"/>
    </location>
</feature>
<dbReference type="GO" id="GO:0008233">
    <property type="term" value="F:peptidase activity"/>
    <property type="evidence" value="ECO:0007669"/>
    <property type="project" value="UniProtKB-KW"/>
</dbReference>
<feature type="domain" description="Peptidase M50" evidence="12">
    <location>
        <begin position="135"/>
        <end position="293"/>
    </location>
</feature>
<proteinExistence type="inferred from homology"/>
<comment type="similarity">
    <text evidence="3">Belongs to the peptidase M50B family.</text>
</comment>
<evidence type="ECO:0000256" key="6">
    <source>
        <dbReference type="ARBA" id="ARBA00022801"/>
    </source>
</evidence>
<keyword evidence="8 11" id="KW-1133">Transmembrane helix</keyword>
<accession>A0A517T9R4</accession>
<evidence type="ECO:0000256" key="1">
    <source>
        <dbReference type="ARBA" id="ARBA00001947"/>
    </source>
</evidence>
<dbReference type="GO" id="GO:0016020">
    <property type="term" value="C:membrane"/>
    <property type="evidence" value="ECO:0007669"/>
    <property type="project" value="UniProtKB-SubCell"/>
</dbReference>
<evidence type="ECO:0000256" key="4">
    <source>
        <dbReference type="ARBA" id="ARBA00022670"/>
    </source>
</evidence>
<feature type="transmembrane region" description="Helical" evidence="11">
    <location>
        <begin position="190"/>
        <end position="213"/>
    </location>
</feature>
<evidence type="ECO:0000256" key="3">
    <source>
        <dbReference type="ARBA" id="ARBA00007931"/>
    </source>
</evidence>
<evidence type="ECO:0000313" key="13">
    <source>
        <dbReference type="EMBL" id="QDT65115.1"/>
    </source>
</evidence>
<dbReference type="GO" id="GO:0006508">
    <property type="term" value="P:proteolysis"/>
    <property type="evidence" value="ECO:0007669"/>
    <property type="project" value="UniProtKB-KW"/>
</dbReference>
<protein>
    <submittedName>
        <fullName evidence="13">Peptidase family M50</fullName>
    </submittedName>
</protein>
<feature type="compositionally biased region" description="Polar residues" evidence="10">
    <location>
        <begin position="50"/>
        <end position="62"/>
    </location>
</feature>
<dbReference type="InterPro" id="IPR044838">
    <property type="entry name" value="EGY1-like"/>
</dbReference>
<name>A0A517T9R4_9PLAN</name>
<keyword evidence="4" id="KW-0645">Protease</keyword>
<keyword evidence="9 11" id="KW-0472">Membrane</keyword>
<evidence type="ECO:0000256" key="11">
    <source>
        <dbReference type="SAM" id="Phobius"/>
    </source>
</evidence>
<dbReference type="Pfam" id="PF02163">
    <property type="entry name" value="Peptidase_M50"/>
    <property type="match status" value="1"/>
</dbReference>
<evidence type="ECO:0000256" key="8">
    <source>
        <dbReference type="ARBA" id="ARBA00022989"/>
    </source>
</evidence>
<organism evidence="13 14">
    <name type="scientific">Calycomorphotria hydatis</name>
    <dbReference type="NCBI Taxonomy" id="2528027"/>
    <lineage>
        <taxon>Bacteria</taxon>
        <taxon>Pseudomonadati</taxon>
        <taxon>Planctomycetota</taxon>
        <taxon>Planctomycetia</taxon>
        <taxon>Planctomycetales</taxon>
        <taxon>Planctomycetaceae</taxon>
        <taxon>Calycomorphotria</taxon>
    </lineage>
</organism>
<gene>
    <name evidence="13" type="ORF">V22_23610</name>
</gene>
<evidence type="ECO:0000256" key="5">
    <source>
        <dbReference type="ARBA" id="ARBA00022692"/>
    </source>
</evidence>
<feature type="transmembrane region" description="Helical" evidence="11">
    <location>
        <begin position="125"/>
        <end position="145"/>
    </location>
</feature>
<sequence length="368" mass="40958">MDQVLYVTEPDPFDNAVDFPISFVPGLFADMSQSEDPFYSSPQPPVELITSHSNGHVTTGTAEKTKRTRRNSHIRRWGLHLGLFIATCISVFIVGMVPGSMNLDFLTVLYAYFTSDPALTDIRPFLFSGLIYGACLMGTLLAHEFGHYLAAKFHRVWATLPFFIPFPLNPFGTMGAVIVQAGRDADRKQLFDIAIAGPLAGLVIALPVAWYGVSISEIQPFPPGQPQMVRWGDPLVLQAMVTVIHRPYDTSVEDITINAPLFAGWVGIFITALNLMPLGQLDGGHILYALVGRKQHWIAAGLMLLAFSLMVFFGQFVYMLMLMLVFFMGYKHPRTRDDHVPLGWFRVILGWLTLAFLLVGFSPMPFIA</sequence>
<dbReference type="Proteomes" id="UP000319976">
    <property type="component" value="Chromosome"/>
</dbReference>
<comment type="subcellular location">
    <subcellularLocation>
        <location evidence="2">Membrane</location>
        <topology evidence="2">Multi-pass membrane protein</topology>
    </subcellularLocation>
</comment>
<dbReference type="EMBL" id="CP036316">
    <property type="protein sequence ID" value="QDT65115.1"/>
    <property type="molecule type" value="Genomic_DNA"/>
</dbReference>
<feature type="region of interest" description="Disordered" evidence="10">
    <location>
        <begin position="50"/>
        <end position="69"/>
    </location>
</feature>
<comment type="cofactor">
    <cofactor evidence="1">
        <name>Zn(2+)</name>
        <dbReference type="ChEBI" id="CHEBI:29105"/>
    </cofactor>
</comment>
<feature type="transmembrane region" description="Helical" evidence="11">
    <location>
        <begin position="297"/>
        <end position="330"/>
    </location>
</feature>
<dbReference type="PANTHER" id="PTHR31412:SF0">
    <property type="entry name" value="ZINC METALLOPROTEASE EGY1, CHLOROPLASTIC-RELATED"/>
    <property type="match status" value="1"/>
</dbReference>
<evidence type="ECO:0000256" key="2">
    <source>
        <dbReference type="ARBA" id="ARBA00004141"/>
    </source>
</evidence>
<keyword evidence="14" id="KW-1185">Reference proteome</keyword>
<reference evidence="13 14" key="1">
    <citation type="submission" date="2019-02" db="EMBL/GenBank/DDBJ databases">
        <title>Deep-cultivation of Planctomycetes and their phenomic and genomic characterization uncovers novel biology.</title>
        <authorList>
            <person name="Wiegand S."/>
            <person name="Jogler M."/>
            <person name="Boedeker C."/>
            <person name="Pinto D."/>
            <person name="Vollmers J."/>
            <person name="Rivas-Marin E."/>
            <person name="Kohn T."/>
            <person name="Peeters S.H."/>
            <person name="Heuer A."/>
            <person name="Rast P."/>
            <person name="Oberbeckmann S."/>
            <person name="Bunk B."/>
            <person name="Jeske O."/>
            <person name="Meyerdierks A."/>
            <person name="Storesund J.E."/>
            <person name="Kallscheuer N."/>
            <person name="Luecker S."/>
            <person name="Lage O.M."/>
            <person name="Pohl T."/>
            <person name="Merkel B.J."/>
            <person name="Hornburger P."/>
            <person name="Mueller R.-W."/>
            <person name="Bruemmer F."/>
            <person name="Labrenz M."/>
            <person name="Spormann A.M."/>
            <person name="Op den Camp H."/>
            <person name="Overmann J."/>
            <person name="Amann R."/>
            <person name="Jetten M.S.M."/>
            <person name="Mascher T."/>
            <person name="Medema M.H."/>
            <person name="Devos D.P."/>
            <person name="Kaster A.-K."/>
            <person name="Ovreas L."/>
            <person name="Rohde M."/>
            <person name="Galperin M.Y."/>
            <person name="Jogler C."/>
        </authorList>
    </citation>
    <scope>NUCLEOTIDE SEQUENCE [LARGE SCALE GENOMIC DNA]</scope>
    <source>
        <strain evidence="13 14">V22</strain>
    </source>
</reference>